<dbReference type="Pfam" id="PF13738">
    <property type="entry name" value="Pyr_redox_3"/>
    <property type="match status" value="1"/>
</dbReference>
<dbReference type="Proteomes" id="UP001205601">
    <property type="component" value="Unassembled WGS sequence"/>
</dbReference>
<sequence>MPLHIDVVVIGAGQAGLALSHCLTARGIEHVVLDRGRVGERWRSERWPGLRLLTPNWMTQLPGLAPDVEPDGFMPAGEFAGLLDRYAESFRAPLVTGCEVLSLERGARGFVLRTTLSGWSANQVVIATGACDRPAVPDWARALPAGVRQVTPAAYRGPDDLAPGGVLVVGASATGIQIAGEIRRSGRPVTLAVGRHVRTPRRYRGRDIFCWLDESGFLRQPRDPAADNGRLLAMPSLQLAGNADGGDIGLDPLAALGVTITGRATGVRDGRVEFAATLARERAAAEARRQGLLAGIDLHVSRHAPYAPEDPAAWAAPAPMAEGPRTLDLCGGAVRTVVWATGFRRRYPWLRLPVLDAAGEIETRGGRTRIPGLFVLGLPFLRHRSSAFIYGVGRDAEWIAAAIEAGRRHPHLIAA</sequence>
<reference evidence="3" key="1">
    <citation type="submission" date="2023-07" db="EMBL/GenBank/DDBJ databases">
        <title>Defluviimonas sediminis sp. nov., isolated from mangrove sediment.</title>
        <authorList>
            <person name="Liu L."/>
            <person name="Li J."/>
            <person name="Huang Y."/>
            <person name="Pan J."/>
            <person name="Li M."/>
        </authorList>
    </citation>
    <scope>NUCLEOTIDE SEQUENCE [LARGE SCALE GENOMIC DNA]</scope>
    <source>
        <strain evidence="3">FT324</strain>
    </source>
</reference>
<evidence type="ECO:0000256" key="1">
    <source>
        <dbReference type="ARBA" id="ARBA00023002"/>
    </source>
</evidence>
<accession>A0ABT2NHC8</accession>
<dbReference type="PANTHER" id="PTHR43539:SF78">
    <property type="entry name" value="FLAVIN-CONTAINING MONOOXYGENASE"/>
    <property type="match status" value="1"/>
</dbReference>
<dbReference type="PANTHER" id="PTHR43539">
    <property type="entry name" value="FLAVIN-BINDING MONOOXYGENASE-LIKE PROTEIN (AFU_ORTHOLOGUE AFUA_4G09220)"/>
    <property type="match status" value="1"/>
</dbReference>
<dbReference type="Gene3D" id="3.50.50.60">
    <property type="entry name" value="FAD/NAD(P)-binding domain"/>
    <property type="match status" value="2"/>
</dbReference>
<evidence type="ECO:0000313" key="2">
    <source>
        <dbReference type="EMBL" id="MCT8328171.1"/>
    </source>
</evidence>
<comment type="caution">
    <text evidence="2">The sequence shown here is derived from an EMBL/GenBank/DDBJ whole genome shotgun (WGS) entry which is preliminary data.</text>
</comment>
<dbReference type="InterPro" id="IPR036188">
    <property type="entry name" value="FAD/NAD-bd_sf"/>
</dbReference>
<dbReference type="SUPFAM" id="SSF51905">
    <property type="entry name" value="FAD/NAD(P)-binding domain"/>
    <property type="match status" value="1"/>
</dbReference>
<protein>
    <submittedName>
        <fullName evidence="2">NAD(P)/FAD-dependent oxidoreductase</fullName>
    </submittedName>
</protein>
<gene>
    <name evidence="2" type="ORF">N5I32_01435</name>
</gene>
<organism evidence="2 3">
    <name type="scientific">Albidovulum sediminis</name>
    <dbReference type="NCBI Taxonomy" id="3066345"/>
    <lineage>
        <taxon>Bacteria</taxon>
        <taxon>Pseudomonadati</taxon>
        <taxon>Pseudomonadota</taxon>
        <taxon>Alphaproteobacteria</taxon>
        <taxon>Rhodobacterales</taxon>
        <taxon>Paracoccaceae</taxon>
        <taxon>Albidovulum</taxon>
    </lineage>
</organism>
<evidence type="ECO:0000313" key="3">
    <source>
        <dbReference type="Proteomes" id="UP001205601"/>
    </source>
</evidence>
<dbReference type="RefSeq" id="WP_261493614.1">
    <property type="nucleotide sequence ID" value="NZ_JAOCQF010000001.1"/>
</dbReference>
<dbReference type="EMBL" id="JAOCQF010000001">
    <property type="protein sequence ID" value="MCT8328171.1"/>
    <property type="molecule type" value="Genomic_DNA"/>
</dbReference>
<name>A0ABT2NHC8_9RHOB</name>
<dbReference type="InterPro" id="IPR050982">
    <property type="entry name" value="Auxin_biosynth/cation_transpt"/>
</dbReference>
<keyword evidence="3" id="KW-1185">Reference proteome</keyword>
<dbReference type="PRINTS" id="PR00411">
    <property type="entry name" value="PNDRDTASEI"/>
</dbReference>
<keyword evidence="1" id="KW-0560">Oxidoreductase</keyword>
<proteinExistence type="predicted"/>